<dbReference type="Gene3D" id="3.90.550.10">
    <property type="entry name" value="Spore Coat Polysaccharide Biosynthesis Protein SpsA, Chain A"/>
    <property type="match status" value="1"/>
</dbReference>
<gene>
    <name evidence="9" type="ORF">GCM10009114_02650</name>
</gene>
<evidence type="ECO:0000256" key="4">
    <source>
        <dbReference type="ARBA" id="ARBA00022741"/>
    </source>
</evidence>
<dbReference type="CDD" id="cd02503">
    <property type="entry name" value="MobA"/>
    <property type="match status" value="1"/>
</dbReference>
<evidence type="ECO:0000256" key="7">
    <source>
        <dbReference type="ARBA" id="ARBA00023150"/>
    </source>
</evidence>
<keyword evidence="3" id="KW-0479">Metal-binding</keyword>
<dbReference type="SUPFAM" id="SSF53448">
    <property type="entry name" value="Nucleotide-diphospho-sugar transferases"/>
    <property type="match status" value="1"/>
</dbReference>
<evidence type="ECO:0000256" key="5">
    <source>
        <dbReference type="ARBA" id="ARBA00022842"/>
    </source>
</evidence>
<evidence type="ECO:0000313" key="9">
    <source>
        <dbReference type="EMBL" id="GAA0852499.1"/>
    </source>
</evidence>
<dbReference type="InterPro" id="IPR025877">
    <property type="entry name" value="MobA-like_NTP_Trfase"/>
</dbReference>
<comment type="caution">
    <text evidence="9">The sequence shown here is derived from an EMBL/GenBank/DDBJ whole genome shotgun (WGS) entry which is preliminary data.</text>
</comment>
<organism evidence="9 10">
    <name type="scientific">Aliiglaciecola litoralis</name>
    <dbReference type="NCBI Taxonomy" id="582857"/>
    <lineage>
        <taxon>Bacteria</taxon>
        <taxon>Pseudomonadati</taxon>
        <taxon>Pseudomonadota</taxon>
        <taxon>Gammaproteobacteria</taxon>
        <taxon>Alteromonadales</taxon>
        <taxon>Alteromonadaceae</taxon>
        <taxon>Aliiglaciecola</taxon>
    </lineage>
</organism>
<accession>A0ABN1LCS1</accession>
<dbReference type="InterPro" id="IPR013482">
    <property type="entry name" value="Molybde_CF_guanTrfase"/>
</dbReference>
<keyword evidence="6" id="KW-0342">GTP-binding</keyword>
<keyword evidence="7" id="KW-0501">Molybdenum cofactor biosynthesis</keyword>
<dbReference type="EMBL" id="BAAAFD010000001">
    <property type="protein sequence ID" value="GAA0852499.1"/>
    <property type="molecule type" value="Genomic_DNA"/>
</dbReference>
<keyword evidence="9" id="KW-0548">Nucleotidyltransferase</keyword>
<keyword evidence="5" id="KW-0460">Magnesium</keyword>
<proteinExistence type="predicted"/>
<keyword evidence="2" id="KW-0808">Transferase</keyword>
<keyword evidence="1" id="KW-0963">Cytoplasm</keyword>
<evidence type="ECO:0000256" key="1">
    <source>
        <dbReference type="ARBA" id="ARBA00022490"/>
    </source>
</evidence>
<sequence length="209" mass="23257">MTNKHCDSRTEDLASSDTLGFVLAGGKSSRMGQDKGQLCIGERDLVSLACDVLIKSGVDNVVVSSNHIESALADKVANCGPLSAIHSIVHEPIAAHYQGMVVLPVDMPLIDSEQLRLLRQYGQSHETTCCYQQSYLPAYIPFTQQLSQFIEEQLSSRCYAFKLLLAKLQFKQLALQPSSNQNAQLSPFYNINTPEQWLTFKQSAQRRFS</sequence>
<keyword evidence="10" id="KW-1185">Reference proteome</keyword>
<dbReference type="PANTHER" id="PTHR19136">
    <property type="entry name" value="MOLYBDENUM COFACTOR GUANYLYLTRANSFERASE"/>
    <property type="match status" value="1"/>
</dbReference>
<dbReference type="Pfam" id="PF12804">
    <property type="entry name" value="NTP_transf_3"/>
    <property type="match status" value="1"/>
</dbReference>
<evidence type="ECO:0000259" key="8">
    <source>
        <dbReference type="Pfam" id="PF12804"/>
    </source>
</evidence>
<evidence type="ECO:0000256" key="2">
    <source>
        <dbReference type="ARBA" id="ARBA00022679"/>
    </source>
</evidence>
<feature type="domain" description="MobA-like NTP transferase" evidence="8">
    <location>
        <begin position="20"/>
        <end position="132"/>
    </location>
</feature>
<evidence type="ECO:0000313" key="10">
    <source>
        <dbReference type="Proteomes" id="UP001500359"/>
    </source>
</evidence>
<reference evidence="9 10" key="1">
    <citation type="journal article" date="2019" name="Int. J. Syst. Evol. Microbiol.">
        <title>The Global Catalogue of Microorganisms (GCM) 10K type strain sequencing project: providing services to taxonomists for standard genome sequencing and annotation.</title>
        <authorList>
            <consortium name="The Broad Institute Genomics Platform"/>
            <consortium name="The Broad Institute Genome Sequencing Center for Infectious Disease"/>
            <person name="Wu L."/>
            <person name="Ma J."/>
        </authorList>
    </citation>
    <scope>NUCLEOTIDE SEQUENCE [LARGE SCALE GENOMIC DNA]</scope>
    <source>
        <strain evidence="9 10">JCM 15896</strain>
    </source>
</reference>
<name>A0ABN1LCS1_9ALTE</name>
<evidence type="ECO:0000256" key="3">
    <source>
        <dbReference type="ARBA" id="ARBA00022723"/>
    </source>
</evidence>
<dbReference type="Proteomes" id="UP001500359">
    <property type="component" value="Unassembled WGS sequence"/>
</dbReference>
<evidence type="ECO:0000256" key="6">
    <source>
        <dbReference type="ARBA" id="ARBA00023134"/>
    </source>
</evidence>
<keyword evidence="4" id="KW-0547">Nucleotide-binding</keyword>
<dbReference type="GO" id="GO:0016779">
    <property type="term" value="F:nucleotidyltransferase activity"/>
    <property type="evidence" value="ECO:0007669"/>
    <property type="project" value="UniProtKB-KW"/>
</dbReference>
<dbReference type="RefSeq" id="WP_343855831.1">
    <property type="nucleotide sequence ID" value="NZ_BAAAFD010000001.1"/>
</dbReference>
<dbReference type="PANTHER" id="PTHR19136:SF81">
    <property type="entry name" value="MOLYBDENUM COFACTOR GUANYLYLTRANSFERASE"/>
    <property type="match status" value="1"/>
</dbReference>
<protein>
    <submittedName>
        <fullName evidence="9">Molybdenum cofactor guanylyltransferase</fullName>
    </submittedName>
</protein>
<dbReference type="InterPro" id="IPR029044">
    <property type="entry name" value="Nucleotide-diphossugar_trans"/>
</dbReference>